<organism evidence="1 2">
    <name type="scientific">Bradyrhizobium iriomotense</name>
    <dbReference type="NCBI Taxonomy" id="441950"/>
    <lineage>
        <taxon>Bacteria</taxon>
        <taxon>Pseudomonadati</taxon>
        <taxon>Pseudomonadota</taxon>
        <taxon>Alphaproteobacteria</taxon>
        <taxon>Hyphomicrobiales</taxon>
        <taxon>Nitrobacteraceae</taxon>
        <taxon>Bradyrhizobium</taxon>
    </lineage>
</organism>
<proteinExistence type="predicted"/>
<comment type="caution">
    <text evidence="1">The sequence shown here is derived from an EMBL/GenBank/DDBJ whole genome shotgun (WGS) entry which is preliminary data.</text>
</comment>
<gene>
    <name evidence="1" type="ORF">GCM10007857_70870</name>
</gene>
<dbReference type="RefSeq" id="WP_284273227.1">
    <property type="nucleotide sequence ID" value="NZ_BSOW01000033.1"/>
</dbReference>
<keyword evidence="2" id="KW-1185">Reference proteome</keyword>
<reference evidence="2" key="1">
    <citation type="journal article" date="2019" name="Int. J. Syst. Evol. Microbiol.">
        <title>The Global Catalogue of Microorganisms (GCM) 10K type strain sequencing project: providing services to taxonomists for standard genome sequencing and annotation.</title>
        <authorList>
            <consortium name="The Broad Institute Genomics Platform"/>
            <consortium name="The Broad Institute Genome Sequencing Center for Infectious Disease"/>
            <person name="Wu L."/>
            <person name="Ma J."/>
        </authorList>
    </citation>
    <scope>NUCLEOTIDE SEQUENCE [LARGE SCALE GENOMIC DNA]</scope>
    <source>
        <strain evidence="2">NBRC 102520</strain>
    </source>
</reference>
<name>A0ABQ6B7J7_9BRAD</name>
<evidence type="ECO:0000313" key="1">
    <source>
        <dbReference type="EMBL" id="GLR90372.1"/>
    </source>
</evidence>
<evidence type="ECO:0000313" key="2">
    <source>
        <dbReference type="Proteomes" id="UP001156905"/>
    </source>
</evidence>
<accession>A0ABQ6B7J7</accession>
<sequence>MLDEIDNQLADLKVSPEELADIQRPFVKMIRLDFFFLFRGVLNQYATILNQKLIANVHEAKGATTASAAAMQHSELISAWSKRTQKEDPSADLERQSLTDVLNDYMPRNGEWLSDKELAVVQKFRSEIVRLNADCEKQGGYTPEAVSFYDRYSGHNNIDKAKQLRNEVLQ</sequence>
<dbReference type="Proteomes" id="UP001156905">
    <property type="component" value="Unassembled WGS sequence"/>
</dbReference>
<dbReference type="EMBL" id="BSOW01000033">
    <property type="protein sequence ID" value="GLR90372.1"/>
    <property type="molecule type" value="Genomic_DNA"/>
</dbReference>
<protein>
    <submittedName>
        <fullName evidence="1">Uncharacterized protein</fullName>
    </submittedName>
</protein>